<dbReference type="GO" id="GO:0005643">
    <property type="term" value="C:nuclear pore"/>
    <property type="evidence" value="ECO:0007669"/>
    <property type="project" value="UniProtKB-UniRule"/>
</dbReference>
<proteinExistence type="inferred from homology"/>
<keyword evidence="3" id="KW-1185">Reference proteome</keyword>
<organism evidence="2 3">
    <name type="scientific">Stentor coeruleus</name>
    <dbReference type="NCBI Taxonomy" id="5963"/>
    <lineage>
        <taxon>Eukaryota</taxon>
        <taxon>Sar</taxon>
        <taxon>Alveolata</taxon>
        <taxon>Ciliophora</taxon>
        <taxon>Postciliodesmatophora</taxon>
        <taxon>Heterotrichea</taxon>
        <taxon>Heterotrichida</taxon>
        <taxon>Stentoridae</taxon>
        <taxon>Stentor</taxon>
    </lineage>
</organism>
<evidence type="ECO:0000313" key="2">
    <source>
        <dbReference type="EMBL" id="OMJ70187.1"/>
    </source>
</evidence>
<dbReference type="OrthoDB" id="6221744at2759"/>
<dbReference type="GO" id="GO:0015031">
    <property type="term" value="P:protein transport"/>
    <property type="evidence" value="ECO:0007669"/>
    <property type="project" value="UniProtKB-KW"/>
</dbReference>
<keyword evidence="1" id="KW-0010">Activator</keyword>
<keyword evidence="1" id="KW-0805">Transcription regulation</keyword>
<protein>
    <recommendedName>
        <fullName evidence="1">Transcription and mRNA export factor ENY2</fullName>
    </recommendedName>
    <alternativeName>
        <fullName evidence="1">Enhancer of yellow 2 transcription factor homolog</fullName>
    </alternativeName>
</protein>
<dbReference type="AlphaFoldDB" id="A0A1R2B0C6"/>
<keyword evidence="1" id="KW-0811">Translocation</keyword>
<dbReference type="Gene3D" id="1.10.246.140">
    <property type="match status" value="1"/>
</dbReference>
<evidence type="ECO:0000313" key="3">
    <source>
        <dbReference type="Proteomes" id="UP000187209"/>
    </source>
</evidence>
<dbReference type="GO" id="GO:0006406">
    <property type="term" value="P:mRNA export from nucleus"/>
    <property type="evidence" value="ECO:0007669"/>
    <property type="project" value="UniProtKB-UniRule"/>
</dbReference>
<accession>A0A1R2B0C6</accession>
<comment type="similarity">
    <text evidence="1">Belongs to the ENY2 family.</text>
</comment>
<name>A0A1R2B0C6_9CILI</name>
<dbReference type="PANTHER" id="PTHR12514">
    <property type="entry name" value="ENHANCER OF YELLOW 2 TRANSCRIPTION FACTOR"/>
    <property type="match status" value="1"/>
</dbReference>
<dbReference type="GO" id="GO:0006325">
    <property type="term" value="P:chromatin organization"/>
    <property type="evidence" value="ECO:0007669"/>
    <property type="project" value="UniProtKB-KW"/>
</dbReference>
<reference evidence="2 3" key="1">
    <citation type="submission" date="2016-11" db="EMBL/GenBank/DDBJ databases">
        <title>The macronuclear genome of Stentor coeruleus: a giant cell with tiny introns.</title>
        <authorList>
            <person name="Slabodnick M."/>
            <person name="Ruby J.G."/>
            <person name="Reiff S.B."/>
            <person name="Swart E.C."/>
            <person name="Gosai S."/>
            <person name="Prabakaran S."/>
            <person name="Witkowska E."/>
            <person name="Larue G.E."/>
            <person name="Fisher S."/>
            <person name="Freeman R.M."/>
            <person name="Gunawardena J."/>
            <person name="Chu W."/>
            <person name="Stover N.A."/>
            <person name="Gregory B.D."/>
            <person name="Nowacki M."/>
            <person name="Derisi J."/>
            <person name="Roy S.W."/>
            <person name="Marshall W.F."/>
            <person name="Sood P."/>
        </authorList>
    </citation>
    <scope>NUCLEOTIDE SEQUENCE [LARGE SCALE GENOMIC DNA]</scope>
    <source>
        <strain evidence="2">WM001</strain>
    </source>
</reference>
<gene>
    <name evidence="2" type="ORF">SteCoe_31896</name>
</gene>
<dbReference type="GO" id="GO:0071819">
    <property type="term" value="C:DUBm complex"/>
    <property type="evidence" value="ECO:0007669"/>
    <property type="project" value="UniProtKB-UniRule"/>
</dbReference>
<keyword evidence="1" id="KW-0539">Nucleus</keyword>
<dbReference type="GO" id="GO:0070390">
    <property type="term" value="C:transcription export complex 2"/>
    <property type="evidence" value="ECO:0007669"/>
    <property type="project" value="UniProtKB-UniRule"/>
</dbReference>
<dbReference type="GO" id="GO:0003713">
    <property type="term" value="F:transcription coactivator activity"/>
    <property type="evidence" value="ECO:0007669"/>
    <property type="project" value="UniProtKB-UniRule"/>
</dbReference>
<comment type="function">
    <text evidence="1">Involved in mRNA export coupled transcription activation by association with both the TREX-2 and the SAGA complexes. The transcription regulatory histone acetylation (HAT) complex SAGA is a multiprotein complex that activates transcription by remodeling chromatin and mediating histone acetylation and deubiquitination. Within the SAGA complex, participates to a subcomplex that specifically deubiquitinates histones. The SAGA complex is recruited to specific gene promoters by activators, where it is required for transcription. The TREX-2 complex functions in docking export-competent ribonucleoprotein particles (mRNPs) to the nuclear entrance of the nuclear pore complex (nuclear basket). TREX-2 participates in mRNA export and accurate chromatin positioning in the nucleus by tethering genes to the nuclear periphery.</text>
</comment>
<dbReference type="GO" id="GO:0000124">
    <property type="term" value="C:SAGA complex"/>
    <property type="evidence" value="ECO:0007669"/>
    <property type="project" value="UniProtKB-UniRule"/>
</dbReference>
<dbReference type="GO" id="GO:0005654">
    <property type="term" value="C:nucleoplasm"/>
    <property type="evidence" value="ECO:0007669"/>
    <property type="project" value="UniProtKB-SubCell"/>
</dbReference>
<dbReference type="InterPro" id="IPR038212">
    <property type="entry name" value="TF_EnY2_sf"/>
</dbReference>
<keyword evidence="1" id="KW-0813">Transport</keyword>
<sequence length="100" mass="11889">MIQQDMNLAQRKADIEKRLTESGEKQRLKEALREELRSEGWHDAVTKYCKEIIQNRALHETSNDKLVEEIRPFARNRIPDILKEQLLQKIKNFIEESKEG</sequence>
<evidence type="ECO:0000256" key="1">
    <source>
        <dbReference type="HAMAP-Rule" id="MF_03046"/>
    </source>
</evidence>
<dbReference type="Proteomes" id="UP000187209">
    <property type="component" value="Unassembled WGS sequence"/>
</dbReference>
<dbReference type="Pfam" id="PF10163">
    <property type="entry name" value="EnY2"/>
    <property type="match status" value="1"/>
</dbReference>
<dbReference type="InterPro" id="IPR018783">
    <property type="entry name" value="TF_ENY2"/>
</dbReference>
<dbReference type="EMBL" id="MPUH01001115">
    <property type="protein sequence ID" value="OMJ70187.1"/>
    <property type="molecule type" value="Genomic_DNA"/>
</dbReference>
<dbReference type="GO" id="GO:0006368">
    <property type="term" value="P:transcription elongation by RNA polymerase II"/>
    <property type="evidence" value="ECO:0007669"/>
    <property type="project" value="UniProtKB-UniRule"/>
</dbReference>
<comment type="subcellular location">
    <subcellularLocation>
        <location evidence="1">Nucleus</location>
        <location evidence="1">Nucleoplasm</location>
    </subcellularLocation>
</comment>
<keyword evidence="1" id="KW-0653">Protein transport</keyword>
<comment type="caution">
    <text evidence="2">The sequence shown here is derived from an EMBL/GenBank/DDBJ whole genome shotgun (WGS) entry which is preliminary data.</text>
</comment>
<keyword evidence="1" id="KW-0509">mRNA transport</keyword>
<dbReference type="HAMAP" id="MF_03046">
    <property type="entry name" value="ENY2_Sus1"/>
    <property type="match status" value="1"/>
</dbReference>
<comment type="subunit">
    <text evidence="1">Component of the nuclear pore complex (NPC)-associated TREX-2 complex (transcription and export complex 2). Component of the SAGA transcription coactivator-HAT complex. Within the SAGA complex, participates to a subcomplex of SAGA called the DUB module (deubiquitination module).</text>
</comment>
<keyword evidence="1" id="KW-0156">Chromatin regulator</keyword>
<keyword evidence="1" id="KW-0804">Transcription</keyword>